<proteinExistence type="predicted"/>
<reference evidence="2 4" key="1">
    <citation type="submission" date="2019-02" db="EMBL/GenBank/DDBJ databases">
        <title>Deep-cultivation of Planctomycetes and their phenomic and genomic characterization uncovers novel biology.</title>
        <authorList>
            <person name="Wiegand S."/>
            <person name="Jogler M."/>
            <person name="Boedeker C."/>
            <person name="Pinto D."/>
            <person name="Vollmers J."/>
            <person name="Rivas-Marin E."/>
            <person name="Kohn T."/>
            <person name="Peeters S.H."/>
            <person name="Heuer A."/>
            <person name="Rast P."/>
            <person name="Oberbeckmann S."/>
            <person name="Bunk B."/>
            <person name="Jeske O."/>
            <person name="Meyerdierks A."/>
            <person name="Storesund J.E."/>
            <person name="Kallscheuer N."/>
            <person name="Luecker S."/>
            <person name="Lage O.M."/>
            <person name="Pohl T."/>
            <person name="Merkel B.J."/>
            <person name="Hornburger P."/>
            <person name="Mueller R.-W."/>
            <person name="Bruemmer F."/>
            <person name="Labrenz M."/>
            <person name="Spormann A.M."/>
            <person name="Op den Camp H."/>
            <person name="Overmann J."/>
            <person name="Amann R."/>
            <person name="Jetten M.S.M."/>
            <person name="Mascher T."/>
            <person name="Medema M.H."/>
            <person name="Devos D.P."/>
            <person name="Kaster A.-K."/>
            <person name="Ovreas L."/>
            <person name="Rohde M."/>
            <person name="Galperin M.Y."/>
            <person name="Jogler C."/>
        </authorList>
    </citation>
    <scope>NUCLEOTIDE SEQUENCE [LARGE SCALE GENOMIC DNA]</scope>
    <source>
        <strain evidence="2 4">Pla85_3_4</strain>
    </source>
</reference>
<evidence type="ECO:0000313" key="2">
    <source>
        <dbReference type="EMBL" id="QDU92850.1"/>
    </source>
</evidence>
<evidence type="ECO:0000313" key="3">
    <source>
        <dbReference type="EMBL" id="QDU98680.1"/>
    </source>
</evidence>
<organism evidence="2 4">
    <name type="scientific">Lignipirellula cremea</name>
    <dbReference type="NCBI Taxonomy" id="2528010"/>
    <lineage>
        <taxon>Bacteria</taxon>
        <taxon>Pseudomonadati</taxon>
        <taxon>Planctomycetota</taxon>
        <taxon>Planctomycetia</taxon>
        <taxon>Pirellulales</taxon>
        <taxon>Pirellulaceae</taxon>
        <taxon>Lignipirellula</taxon>
    </lineage>
</organism>
<protein>
    <recommendedName>
        <fullName evidence="1">H repeat-associated protein N-terminal domain-containing protein</fullName>
    </recommendedName>
</protein>
<gene>
    <name evidence="2" type="ORF">Pla8534_06230</name>
    <name evidence="3" type="ORF">Pla8534_65530</name>
</gene>
<name>A0A518DLY0_9BACT</name>
<evidence type="ECO:0000313" key="4">
    <source>
        <dbReference type="Proteomes" id="UP000317648"/>
    </source>
</evidence>
<dbReference type="Proteomes" id="UP000317648">
    <property type="component" value="Chromosome"/>
</dbReference>
<dbReference type="EMBL" id="CP036433">
    <property type="protein sequence ID" value="QDU92850.1"/>
    <property type="molecule type" value="Genomic_DNA"/>
</dbReference>
<dbReference type="AlphaFoldDB" id="A0A518DLY0"/>
<dbReference type="InterPro" id="IPR047647">
    <property type="entry name" value="ISAs1_transpos"/>
</dbReference>
<dbReference type="InterPro" id="IPR051698">
    <property type="entry name" value="Transposase_11-like"/>
</dbReference>
<keyword evidence="4" id="KW-1185">Reference proteome</keyword>
<dbReference type="Pfam" id="PF13808">
    <property type="entry name" value="DDE_Tnp_1_assoc"/>
    <property type="match status" value="1"/>
</dbReference>
<sequence>MSDDFPLRALHEVFSAIPDPRRRRGRRHPFPAILSLAFLGLVCRIREFATLQSWAAVHWELLQEPLGFNRRHPPHATTMSRALAQFSLADFQAAFGVWLLSLVDEEDLKVVAVDGKTACQGYEDGSPVHMLNVFAQRAKVVLAQWSVTGDKTNEPGELKLRLSSLLEDFPMIELLTGDAIFAQRPLAELLSGTTCDYLFQIKKNQGDMLDALETCFADRGEADAKEFDKKGVALKPVASGAIPRTPTTVETNCSSPTAASYSAWSVWSLSGGRKLFVM</sequence>
<dbReference type="InterPro" id="IPR032806">
    <property type="entry name" value="YbfD_N"/>
</dbReference>
<accession>A0A518DLY0</accession>
<dbReference type="KEGG" id="lcre:Pla8534_65530"/>
<dbReference type="NCBIfam" id="NF033564">
    <property type="entry name" value="transpos_ISAs1"/>
    <property type="match status" value="1"/>
</dbReference>
<dbReference type="EMBL" id="CP036433">
    <property type="protein sequence ID" value="QDU98680.1"/>
    <property type="molecule type" value="Genomic_DNA"/>
</dbReference>
<dbReference type="KEGG" id="lcre:Pla8534_06230"/>
<evidence type="ECO:0000259" key="1">
    <source>
        <dbReference type="Pfam" id="PF13808"/>
    </source>
</evidence>
<feature type="domain" description="H repeat-associated protein N-terminal" evidence="1">
    <location>
        <begin position="12"/>
        <end position="99"/>
    </location>
</feature>
<dbReference type="PANTHER" id="PTHR30298:SF0">
    <property type="entry name" value="PROTEIN YBFL-RELATED"/>
    <property type="match status" value="1"/>
</dbReference>
<dbReference type="OrthoDB" id="264746at2"/>
<dbReference type="PANTHER" id="PTHR30298">
    <property type="entry name" value="H REPEAT-ASSOCIATED PREDICTED TRANSPOSASE"/>
    <property type="match status" value="1"/>
</dbReference>